<dbReference type="Pfam" id="PF07862">
    <property type="entry name" value="Nif11"/>
    <property type="match status" value="1"/>
</dbReference>
<accession>A0A1J5N7U8</accession>
<dbReference type="InterPro" id="IPR022516">
    <property type="entry name" value="CHP03798_Ocin"/>
</dbReference>
<reference evidence="2 3" key="1">
    <citation type="submission" date="2015-09" db="EMBL/GenBank/DDBJ databases">
        <title>Genome of Desulfovibrio dechloracetivorans BerOc1, a mercury methylating strain isolated from highly hydrocarbons and metals contaminated coastal sediments.</title>
        <authorList>
            <person name="Goni Urriza M."/>
            <person name="Gassie C."/>
            <person name="Bouchez O."/>
            <person name="Klopp C."/>
            <person name="Ranchou-Peyruse A."/>
            <person name="Remy G."/>
        </authorList>
    </citation>
    <scope>NUCLEOTIDE SEQUENCE [LARGE SCALE GENOMIC DNA]</scope>
    <source>
        <strain evidence="2 3">BerOc1</strain>
    </source>
</reference>
<dbReference type="InterPro" id="IPR012903">
    <property type="entry name" value="Nif11"/>
</dbReference>
<dbReference type="OrthoDB" id="1121904at2"/>
<proteinExistence type="predicted"/>
<sequence>MSKKEVERLLIAGGEDKTVKTKYNAIATKEAFVETAKEDGYDFTAEELDEVLQENGDDFTRTGNPPARMIWWT</sequence>
<name>A0A1J5N7U8_9BACT</name>
<comment type="caution">
    <text evidence="2">The sequence shown here is derived from an EMBL/GenBank/DDBJ whole genome shotgun (WGS) entry which is preliminary data.</text>
</comment>
<dbReference type="EMBL" id="LKAQ01000004">
    <property type="protein sequence ID" value="OIQ50888.1"/>
    <property type="molecule type" value="Genomic_DNA"/>
</dbReference>
<protein>
    <recommendedName>
        <fullName evidence="1">Nif11 domain-containing protein</fullName>
    </recommendedName>
</protein>
<evidence type="ECO:0000313" key="2">
    <source>
        <dbReference type="EMBL" id="OIQ50888.1"/>
    </source>
</evidence>
<evidence type="ECO:0000313" key="3">
    <source>
        <dbReference type="Proteomes" id="UP000181901"/>
    </source>
</evidence>
<dbReference type="AlphaFoldDB" id="A0A1J5N7U8"/>
<dbReference type="NCBIfam" id="TIGR03798">
    <property type="entry name" value="leader_Nif11"/>
    <property type="match status" value="1"/>
</dbReference>
<organism evidence="2 3">
    <name type="scientific">Pseudodesulfovibrio hydrargyri</name>
    <dbReference type="NCBI Taxonomy" id="2125990"/>
    <lineage>
        <taxon>Bacteria</taxon>
        <taxon>Pseudomonadati</taxon>
        <taxon>Thermodesulfobacteriota</taxon>
        <taxon>Desulfovibrionia</taxon>
        <taxon>Desulfovibrionales</taxon>
        <taxon>Desulfovibrionaceae</taxon>
    </lineage>
</organism>
<evidence type="ECO:0000259" key="1">
    <source>
        <dbReference type="Pfam" id="PF07862"/>
    </source>
</evidence>
<dbReference type="Proteomes" id="UP000181901">
    <property type="component" value="Unassembled WGS sequence"/>
</dbReference>
<keyword evidence="3" id="KW-1185">Reference proteome</keyword>
<dbReference type="RefSeq" id="WP_071546286.1">
    <property type="nucleotide sequence ID" value="NZ_LKAQ01000004.1"/>
</dbReference>
<feature type="domain" description="Nif11" evidence="1">
    <location>
        <begin position="1"/>
        <end position="48"/>
    </location>
</feature>
<gene>
    <name evidence="2" type="ORF">BerOc1_02830</name>
</gene>